<name>A0ABS2N0P2_9BACI</name>
<organism evidence="2 3">
    <name type="scientific">Aquibacillus albus</name>
    <dbReference type="NCBI Taxonomy" id="1168171"/>
    <lineage>
        <taxon>Bacteria</taxon>
        <taxon>Bacillati</taxon>
        <taxon>Bacillota</taxon>
        <taxon>Bacilli</taxon>
        <taxon>Bacillales</taxon>
        <taxon>Bacillaceae</taxon>
        <taxon>Aquibacillus</taxon>
    </lineage>
</organism>
<evidence type="ECO:0000256" key="1">
    <source>
        <dbReference type="SAM" id="Phobius"/>
    </source>
</evidence>
<keyword evidence="1" id="KW-0812">Transmembrane</keyword>
<dbReference type="EMBL" id="JAFBDR010000010">
    <property type="protein sequence ID" value="MBM7571717.1"/>
    <property type="molecule type" value="Genomic_DNA"/>
</dbReference>
<feature type="transmembrane region" description="Helical" evidence="1">
    <location>
        <begin position="33"/>
        <end position="57"/>
    </location>
</feature>
<reference evidence="2 3" key="1">
    <citation type="submission" date="2021-01" db="EMBL/GenBank/DDBJ databases">
        <title>Genomic Encyclopedia of Type Strains, Phase IV (KMG-IV): sequencing the most valuable type-strain genomes for metagenomic binning, comparative biology and taxonomic classification.</title>
        <authorList>
            <person name="Goeker M."/>
        </authorList>
    </citation>
    <scope>NUCLEOTIDE SEQUENCE [LARGE SCALE GENOMIC DNA]</scope>
    <source>
        <strain evidence="2 3">DSM 23711</strain>
    </source>
</reference>
<keyword evidence="1" id="KW-0472">Membrane</keyword>
<evidence type="ECO:0008006" key="4">
    <source>
        <dbReference type="Google" id="ProtNLM"/>
    </source>
</evidence>
<proteinExistence type="predicted"/>
<gene>
    <name evidence="2" type="ORF">JOC48_002216</name>
</gene>
<protein>
    <recommendedName>
        <fullName evidence="4">Holin</fullName>
    </recommendedName>
</protein>
<keyword evidence="3" id="KW-1185">Reference proteome</keyword>
<keyword evidence="1" id="KW-1133">Transmembrane helix</keyword>
<sequence length="90" mass="9656">MDQVLAFASVLAPIVSALVQLTKKTVNVNKNYIPLVSFLIGILLGIFAYPFTGLALVPRIWAGGVAGLAATGLFEMVKKREGYSKEKKTS</sequence>
<evidence type="ECO:0000313" key="2">
    <source>
        <dbReference type="EMBL" id="MBM7571717.1"/>
    </source>
</evidence>
<dbReference type="RefSeq" id="WP_204499554.1">
    <property type="nucleotide sequence ID" value="NZ_JAFBDR010000010.1"/>
</dbReference>
<accession>A0ABS2N0P2</accession>
<dbReference type="Proteomes" id="UP001296943">
    <property type="component" value="Unassembled WGS sequence"/>
</dbReference>
<dbReference type="InterPro" id="IPR009708">
    <property type="entry name" value="Phage_A118_holin/antiholin"/>
</dbReference>
<dbReference type="Pfam" id="PF06946">
    <property type="entry name" value="Phage_holin_5_1"/>
    <property type="match status" value="1"/>
</dbReference>
<evidence type="ECO:0000313" key="3">
    <source>
        <dbReference type="Proteomes" id="UP001296943"/>
    </source>
</evidence>
<comment type="caution">
    <text evidence="2">The sequence shown here is derived from an EMBL/GenBank/DDBJ whole genome shotgun (WGS) entry which is preliminary data.</text>
</comment>